<evidence type="ECO:0000256" key="1">
    <source>
        <dbReference type="SAM" id="MobiDB-lite"/>
    </source>
</evidence>
<dbReference type="RefSeq" id="WP_340470095.1">
    <property type="nucleotide sequence ID" value="NZ_JBANBB010000003.1"/>
</dbReference>
<keyword evidence="4" id="KW-1185">Reference proteome</keyword>
<feature type="domain" description="YgjP-like metallopeptidase" evidence="2">
    <location>
        <begin position="23"/>
        <end position="225"/>
    </location>
</feature>
<gene>
    <name evidence="3" type="ORF">V8P97_07655</name>
</gene>
<name>A0ABU8ZPZ4_9BIFI</name>
<dbReference type="Gene3D" id="3.30.2010.10">
    <property type="entry name" value="Metalloproteases ('zincins'), catalytic domain"/>
    <property type="match status" value="1"/>
</dbReference>
<dbReference type="Pfam" id="PF01863">
    <property type="entry name" value="YgjP-like"/>
    <property type="match status" value="1"/>
</dbReference>
<evidence type="ECO:0000313" key="3">
    <source>
        <dbReference type="EMBL" id="MEK0307331.1"/>
    </source>
</evidence>
<keyword evidence="3" id="KW-0482">Metalloprotease</keyword>
<sequence length="228" mass="25698">MGRPYVVYVDDIPVQVTAKRIRNVYLRVKPPDGRVEVTAPVSMSDGRIAEFVRSRRAWIDHGRQRIALAVREREVSRMEAGGRADGDVEPGAAAGPGHTGGQQAGGIGLQHEAECKTTPDRDAQARRMLESRLPPLLERWVPIVGKGPTALTLRSMKTRWGSCTPDTGRIRINLELAWVDEDLLEYVVVHELTHLHARGHGARFQQLMTAYLPDWKDRRRRLNRHVIV</sequence>
<feature type="region of interest" description="Disordered" evidence="1">
    <location>
        <begin position="78"/>
        <end position="106"/>
    </location>
</feature>
<reference evidence="3 4" key="1">
    <citation type="submission" date="2024-02" db="EMBL/GenBank/DDBJ databases">
        <title>Bifidobacterium honeyensis sp. nov., isolated from the comb honey.</title>
        <authorList>
            <person name="Liu W."/>
            <person name="Li Y."/>
        </authorList>
    </citation>
    <scope>NUCLEOTIDE SEQUENCE [LARGE SCALE GENOMIC DNA]</scope>
    <source>
        <strain evidence="3 4">IMAU50988</strain>
    </source>
</reference>
<dbReference type="Proteomes" id="UP001373159">
    <property type="component" value="Unassembled WGS sequence"/>
</dbReference>
<dbReference type="InterPro" id="IPR002725">
    <property type="entry name" value="YgjP-like_metallopeptidase"/>
</dbReference>
<comment type="caution">
    <text evidence="3">The sequence shown here is derived from an EMBL/GenBank/DDBJ whole genome shotgun (WGS) entry which is preliminary data.</text>
</comment>
<evidence type="ECO:0000259" key="2">
    <source>
        <dbReference type="Pfam" id="PF01863"/>
    </source>
</evidence>
<evidence type="ECO:0000313" key="4">
    <source>
        <dbReference type="Proteomes" id="UP001373159"/>
    </source>
</evidence>
<dbReference type="EMBL" id="JBANBB010000003">
    <property type="protein sequence ID" value="MEK0307331.1"/>
    <property type="molecule type" value="Genomic_DNA"/>
</dbReference>
<keyword evidence="3" id="KW-0645">Protease</keyword>
<dbReference type="PANTHER" id="PTHR30399:SF1">
    <property type="entry name" value="UTP PYROPHOSPHATASE"/>
    <property type="match status" value="1"/>
</dbReference>
<dbReference type="GO" id="GO:0008237">
    <property type="term" value="F:metallopeptidase activity"/>
    <property type="evidence" value="ECO:0007669"/>
    <property type="project" value="UniProtKB-KW"/>
</dbReference>
<organism evidence="3 4">
    <name type="scientific">Bifidobacterium favimelis</name>
    <dbReference type="NCBI Taxonomy" id="3122979"/>
    <lineage>
        <taxon>Bacteria</taxon>
        <taxon>Bacillati</taxon>
        <taxon>Actinomycetota</taxon>
        <taxon>Actinomycetes</taxon>
        <taxon>Bifidobacteriales</taxon>
        <taxon>Bifidobacteriaceae</taxon>
        <taxon>Bifidobacterium</taxon>
    </lineage>
</organism>
<protein>
    <submittedName>
        <fullName evidence="3">SprT family zinc-dependent metalloprotease</fullName>
        <ecNumber evidence="3">3.4.-.-</ecNumber>
    </submittedName>
</protein>
<accession>A0ABU8ZPZ4</accession>
<dbReference type="CDD" id="cd07344">
    <property type="entry name" value="M48_yhfN_like"/>
    <property type="match status" value="1"/>
</dbReference>
<keyword evidence="3" id="KW-0378">Hydrolase</keyword>
<dbReference type="PANTHER" id="PTHR30399">
    <property type="entry name" value="UNCHARACTERIZED PROTEIN YGJP"/>
    <property type="match status" value="1"/>
</dbReference>
<dbReference type="InterPro" id="IPR053136">
    <property type="entry name" value="UTP_pyrophosphatase-like"/>
</dbReference>
<proteinExistence type="predicted"/>
<dbReference type="EC" id="3.4.-.-" evidence="3"/>
<feature type="compositionally biased region" description="Gly residues" evidence="1">
    <location>
        <begin position="97"/>
        <end position="106"/>
    </location>
</feature>